<dbReference type="OrthoDB" id="2479355at2759"/>
<evidence type="ECO:0000313" key="2">
    <source>
        <dbReference type="Proteomes" id="UP000789405"/>
    </source>
</evidence>
<dbReference type="Proteomes" id="UP000789405">
    <property type="component" value="Unassembled WGS sequence"/>
</dbReference>
<comment type="caution">
    <text evidence="1">The sequence shown here is derived from an EMBL/GenBank/DDBJ whole genome shotgun (WGS) entry which is preliminary data.</text>
</comment>
<feature type="non-terminal residue" evidence="1">
    <location>
        <position position="1"/>
    </location>
</feature>
<dbReference type="EMBL" id="CAJVPY010028151">
    <property type="protein sequence ID" value="CAG8792208.1"/>
    <property type="molecule type" value="Genomic_DNA"/>
</dbReference>
<gene>
    <name evidence="1" type="ORF">DERYTH_LOCUS21654</name>
</gene>
<keyword evidence="2" id="KW-1185">Reference proteome</keyword>
<accession>A0A9N9JRD2</accession>
<sequence>EKIVEIIESGQNLPLIQNDKRKLIIKKENVKKQKINTISLDTKDSIIDLNIQDEISFHIVGKYTLKFN</sequence>
<name>A0A9N9JRD2_9GLOM</name>
<organism evidence="1 2">
    <name type="scientific">Dentiscutata erythropus</name>
    <dbReference type="NCBI Taxonomy" id="1348616"/>
    <lineage>
        <taxon>Eukaryota</taxon>
        <taxon>Fungi</taxon>
        <taxon>Fungi incertae sedis</taxon>
        <taxon>Mucoromycota</taxon>
        <taxon>Glomeromycotina</taxon>
        <taxon>Glomeromycetes</taxon>
        <taxon>Diversisporales</taxon>
        <taxon>Gigasporaceae</taxon>
        <taxon>Dentiscutata</taxon>
    </lineage>
</organism>
<protein>
    <submittedName>
        <fullName evidence="1">3711_t:CDS:1</fullName>
    </submittedName>
</protein>
<dbReference type="AlphaFoldDB" id="A0A9N9JRD2"/>
<reference evidence="1" key="1">
    <citation type="submission" date="2021-06" db="EMBL/GenBank/DDBJ databases">
        <authorList>
            <person name="Kallberg Y."/>
            <person name="Tangrot J."/>
            <person name="Rosling A."/>
        </authorList>
    </citation>
    <scope>NUCLEOTIDE SEQUENCE</scope>
    <source>
        <strain evidence="1">MA453B</strain>
    </source>
</reference>
<proteinExistence type="predicted"/>
<evidence type="ECO:0000313" key="1">
    <source>
        <dbReference type="EMBL" id="CAG8792208.1"/>
    </source>
</evidence>